<name>A0A078KRC2_9FIRM</name>
<feature type="transmembrane region" description="Helical" evidence="7">
    <location>
        <begin position="26"/>
        <end position="50"/>
    </location>
</feature>
<accession>A0A078KRC2</accession>
<evidence type="ECO:0000256" key="5">
    <source>
        <dbReference type="ARBA" id="ARBA00022989"/>
    </source>
</evidence>
<dbReference type="EMBL" id="LM995447">
    <property type="protein sequence ID" value="CDZ25067.1"/>
    <property type="molecule type" value="Genomic_DNA"/>
</dbReference>
<dbReference type="Proteomes" id="UP000032431">
    <property type="component" value="Chromosome I"/>
</dbReference>
<dbReference type="SUPFAM" id="SSF103473">
    <property type="entry name" value="MFS general substrate transporter"/>
    <property type="match status" value="1"/>
</dbReference>
<dbReference type="OrthoDB" id="9763297at2"/>
<keyword evidence="2" id="KW-0813">Transport</keyword>
<gene>
    <name evidence="9" type="ORF">CCDG5_1975</name>
</gene>
<keyword evidence="3" id="KW-1003">Cell membrane</keyword>
<feature type="transmembrane region" description="Helical" evidence="7">
    <location>
        <begin position="268"/>
        <end position="289"/>
    </location>
</feature>
<evidence type="ECO:0000256" key="2">
    <source>
        <dbReference type="ARBA" id="ARBA00022448"/>
    </source>
</evidence>
<feature type="transmembrane region" description="Helical" evidence="7">
    <location>
        <begin position="178"/>
        <end position="201"/>
    </location>
</feature>
<feature type="transmembrane region" description="Helical" evidence="7">
    <location>
        <begin position="89"/>
        <end position="113"/>
    </location>
</feature>
<evidence type="ECO:0000259" key="8">
    <source>
        <dbReference type="PROSITE" id="PS50850"/>
    </source>
</evidence>
<evidence type="ECO:0000256" key="6">
    <source>
        <dbReference type="ARBA" id="ARBA00023136"/>
    </source>
</evidence>
<keyword evidence="6 7" id="KW-0472">Membrane</keyword>
<feature type="transmembrane region" description="Helical" evidence="7">
    <location>
        <begin position="386"/>
        <end position="405"/>
    </location>
</feature>
<evidence type="ECO:0000256" key="4">
    <source>
        <dbReference type="ARBA" id="ARBA00022692"/>
    </source>
</evidence>
<comment type="subcellular location">
    <subcellularLocation>
        <location evidence="1">Cell membrane</location>
        <topology evidence="1">Multi-pass membrane protein</topology>
    </subcellularLocation>
</comment>
<sequence>MRNLSIIISNFIKTTFRSLKYRDFRLFWFGQCISLTGTWLQRTAQVWLVYTLTESPLMVGIIGVCQFMPLMLFSLFAGVIVDRFPKKKILLFTQIVFMLQAGLMTVLTFTGAIRVEHVLVLSVIYGLNQTLDTPARQSFFIHLVGRENVTNAISLNSTIFNLARIVGPALSGFLMVKFSMVFCFFMNTVSFIPVIAGIAMIKSGGEVPHHVTGHVLSQVAGGLRYVFKNDTLILNMLAMAVFCTFAMNNDVIIPVFAREVLGRGAEGYTGLLSASGIGAFIGAIVLAYISRHGMNKKMLLFAGTLSATIQVLMYFSRQYLLSALLLAAIGFINIAFLNTANSIFQLNSSDEYRGRVMSVYAFLNQGSTPIGNFFAGTAMEHLGGEYGYISCGGVTLLALAIIFVLRRKTVKSWLAE</sequence>
<evidence type="ECO:0000256" key="7">
    <source>
        <dbReference type="SAM" id="Phobius"/>
    </source>
</evidence>
<dbReference type="PROSITE" id="PS50850">
    <property type="entry name" value="MFS"/>
    <property type="match status" value="1"/>
</dbReference>
<dbReference type="AlphaFoldDB" id="A0A078KRC2"/>
<dbReference type="PATRIC" id="fig|29343.3.peg.2076"/>
<feature type="transmembrane region" description="Helical" evidence="7">
    <location>
        <begin position="321"/>
        <end position="344"/>
    </location>
</feature>
<evidence type="ECO:0000256" key="1">
    <source>
        <dbReference type="ARBA" id="ARBA00004651"/>
    </source>
</evidence>
<evidence type="ECO:0000256" key="3">
    <source>
        <dbReference type="ARBA" id="ARBA00022475"/>
    </source>
</evidence>
<dbReference type="Gene3D" id="1.20.1250.20">
    <property type="entry name" value="MFS general substrate transporter like domains"/>
    <property type="match status" value="1"/>
</dbReference>
<dbReference type="PANTHER" id="PTHR23513:SF11">
    <property type="entry name" value="STAPHYLOFERRIN A TRANSPORTER"/>
    <property type="match status" value="1"/>
</dbReference>
<feature type="transmembrane region" description="Helical" evidence="7">
    <location>
        <begin position="232"/>
        <end position="256"/>
    </location>
</feature>
<keyword evidence="10" id="KW-1185">Reference proteome</keyword>
<dbReference type="GO" id="GO:0005886">
    <property type="term" value="C:plasma membrane"/>
    <property type="evidence" value="ECO:0007669"/>
    <property type="project" value="UniProtKB-SubCell"/>
</dbReference>
<keyword evidence="4 7" id="KW-0812">Transmembrane</keyword>
<protein>
    <submittedName>
        <fullName evidence="9">Permease</fullName>
    </submittedName>
</protein>
<dbReference type="PANTHER" id="PTHR23513">
    <property type="entry name" value="INTEGRAL MEMBRANE EFFLUX PROTEIN-RELATED"/>
    <property type="match status" value="1"/>
</dbReference>
<evidence type="ECO:0000313" key="10">
    <source>
        <dbReference type="Proteomes" id="UP000032431"/>
    </source>
</evidence>
<feature type="domain" description="Major facilitator superfamily (MFS) profile" evidence="8">
    <location>
        <begin position="1"/>
        <end position="410"/>
    </location>
</feature>
<dbReference type="InterPro" id="IPR020846">
    <property type="entry name" value="MFS_dom"/>
</dbReference>
<dbReference type="KEGG" id="ccel:CCDG5_1975"/>
<organism evidence="9 10">
    <name type="scientific">[Clostridium] cellulosi</name>
    <dbReference type="NCBI Taxonomy" id="29343"/>
    <lineage>
        <taxon>Bacteria</taxon>
        <taxon>Bacillati</taxon>
        <taxon>Bacillota</taxon>
        <taxon>Clostridia</taxon>
        <taxon>Eubacteriales</taxon>
        <taxon>Oscillospiraceae</taxon>
        <taxon>Oscillospiraceae incertae sedis</taxon>
    </lineage>
</organism>
<proteinExistence type="predicted"/>
<keyword evidence="5 7" id="KW-1133">Transmembrane helix</keyword>
<dbReference type="CDD" id="cd06173">
    <property type="entry name" value="MFS_MefA_like"/>
    <property type="match status" value="1"/>
</dbReference>
<dbReference type="InterPro" id="IPR010290">
    <property type="entry name" value="TM_effector"/>
</dbReference>
<dbReference type="InterPro" id="IPR036259">
    <property type="entry name" value="MFS_trans_sf"/>
</dbReference>
<reference evidence="10" key="1">
    <citation type="submission" date="2014-07" db="EMBL/GenBank/DDBJ databases">
        <authorList>
            <person name="Wibberg D."/>
        </authorList>
    </citation>
    <scope>NUCLEOTIDE SEQUENCE [LARGE SCALE GENOMIC DNA]</scope>
    <source>
        <strain evidence="10">DG5</strain>
    </source>
</reference>
<evidence type="ECO:0000313" key="9">
    <source>
        <dbReference type="EMBL" id="CDZ25067.1"/>
    </source>
</evidence>
<dbReference type="STRING" id="29343.CCDG5_1975"/>
<dbReference type="HOGENOM" id="CLU_034180_11_2_9"/>
<dbReference type="GO" id="GO:0022857">
    <property type="term" value="F:transmembrane transporter activity"/>
    <property type="evidence" value="ECO:0007669"/>
    <property type="project" value="InterPro"/>
</dbReference>
<dbReference type="Pfam" id="PF05977">
    <property type="entry name" value="MFS_3"/>
    <property type="match status" value="1"/>
</dbReference>
<feature type="transmembrane region" description="Helical" evidence="7">
    <location>
        <begin position="56"/>
        <end position="77"/>
    </location>
</feature>